<proteinExistence type="predicted"/>
<dbReference type="PANTHER" id="PTHR30619">
    <property type="entry name" value="DNA INTERNALIZATION/COMPETENCE PROTEIN COMEC/REC2"/>
    <property type="match status" value="1"/>
</dbReference>
<feature type="transmembrane region" description="Helical" evidence="6">
    <location>
        <begin position="62"/>
        <end position="80"/>
    </location>
</feature>
<evidence type="ECO:0000256" key="1">
    <source>
        <dbReference type="ARBA" id="ARBA00004651"/>
    </source>
</evidence>
<dbReference type="Pfam" id="PF13567">
    <property type="entry name" value="DUF4131"/>
    <property type="match status" value="1"/>
</dbReference>
<name>A0A1I5S0Y0_9SPHN</name>
<dbReference type="Pfam" id="PF03772">
    <property type="entry name" value="Competence"/>
    <property type="match status" value="1"/>
</dbReference>
<dbReference type="InterPro" id="IPR004477">
    <property type="entry name" value="ComEC_N"/>
</dbReference>
<feature type="transmembrane region" description="Helical" evidence="6">
    <location>
        <begin position="37"/>
        <end position="55"/>
    </location>
</feature>
<evidence type="ECO:0000256" key="5">
    <source>
        <dbReference type="ARBA" id="ARBA00023136"/>
    </source>
</evidence>
<dbReference type="Proteomes" id="UP000199586">
    <property type="component" value="Unassembled WGS sequence"/>
</dbReference>
<keyword evidence="5 6" id="KW-0472">Membrane</keyword>
<accession>A0A1I5S0Y0</accession>
<evidence type="ECO:0000259" key="7">
    <source>
        <dbReference type="Pfam" id="PF03772"/>
    </source>
</evidence>
<keyword evidence="4 6" id="KW-1133">Transmembrane helix</keyword>
<feature type="transmembrane region" description="Helical" evidence="6">
    <location>
        <begin position="462"/>
        <end position="481"/>
    </location>
</feature>
<dbReference type="AlphaFoldDB" id="A0A1I5S0Y0"/>
<comment type="subcellular location">
    <subcellularLocation>
        <location evidence="1">Cell membrane</location>
        <topology evidence="1">Multi-pass membrane protein</topology>
    </subcellularLocation>
</comment>
<evidence type="ECO:0000313" key="9">
    <source>
        <dbReference type="EMBL" id="SFP64448.1"/>
    </source>
</evidence>
<dbReference type="NCBIfam" id="TIGR00360">
    <property type="entry name" value="ComEC_N-term"/>
    <property type="match status" value="1"/>
</dbReference>
<dbReference type="InterPro" id="IPR025405">
    <property type="entry name" value="DUF4131"/>
</dbReference>
<keyword evidence="2" id="KW-1003">Cell membrane</keyword>
<feature type="transmembrane region" description="Helical" evidence="6">
    <location>
        <begin position="255"/>
        <end position="278"/>
    </location>
</feature>
<evidence type="ECO:0000256" key="2">
    <source>
        <dbReference type="ARBA" id="ARBA00022475"/>
    </source>
</evidence>
<reference evidence="9 10" key="1">
    <citation type="submission" date="2016-10" db="EMBL/GenBank/DDBJ databases">
        <authorList>
            <person name="de Groot N.N."/>
        </authorList>
    </citation>
    <scope>NUCLEOTIDE SEQUENCE [LARGE SCALE GENOMIC DNA]</scope>
    <source>
        <strain evidence="9 10">CGMCC 1.9113</strain>
    </source>
</reference>
<dbReference type="PANTHER" id="PTHR30619:SF1">
    <property type="entry name" value="RECOMBINATION PROTEIN 2"/>
    <property type="match status" value="1"/>
</dbReference>
<keyword evidence="10" id="KW-1185">Reference proteome</keyword>
<feature type="domain" description="ComEC/Rec2-related protein" evidence="7">
    <location>
        <begin position="231"/>
        <end position="513"/>
    </location>
</feature>
<feature type="domain" description="DUF4131" evidence="8">
    <location>
        <begin position="34"/>
        <end position="195"/>
    </location>
</feature>
<dbReference type="STRING" id="634430.SAMN04488241_104280"/>
<dbReference type="EMBL" id="FOXP01000004">
    <property type="protein sequence ID" value="SFP64448.1"/>
    <property type="molecule type" value="Genomic_DNA"/>
</dbReference>
<feature type="transmembrane region" description="Helical" evidence="6">
    <location>
        <begin position="314"/>
        <end position="331"/>
    </location>
</feature>
<organism evidence="9 10">
    <name type="scientific">Sphingomonas rubra</name>
    <dbReference type="NCBI Taxonomy" id="634430"/>
    <lineage>
        <taxon>Bacteria</taxon>
        <taxon>Pseudomonadati</taxon>
        <taxon>Pseudomonadota</taxon>
        <taxon>Alphaproteobacteria</taxon>
        <taxon>Sphingomonadales</taxon>
        <taxon>Sphingomonadaceae</taxon>
        <taxon>Sphingomonas</taxon>
    </lineage>
</organism>
<sequence>MVERRLEKERDRLALWTPVMLGVGIALWFVLPRPAEWWAAGLGLIAVALAGAALGRGGRASRAVLIGGLAAATGLALMAWRADRVAAPVLARPLVARFTAEVERVQPLAARDLVRLTLRPVGMGQDGRGRATPLPPRVRVNLAEGDVVPGIGTGAIVRLRARLMPPQGAAVSGAYDFARVAWFQGIGATGRGFAPVQLLRPAAAEPGMRAALSAHVTARLDGSVGGIAAALATGDVGAIAEADAEAMRTAGLAHLLSVSGLHITAVVGATMLIAMRLLALIPALALRVRLPIVAGAAGAAAAIGYTLLTGAEVPTIRSCVAALLVLVALALGREAMTLRLVATGALAVLLCWPESLTGASFQLSFAAITAIVALHEHPRVRRFGQVRDENALRRLARNAVLLLLTGIVVEAALMPIAVYHFHKAGMYGAVANIVAIPLTTFVIMPLEVVALLLDLVGLGAPAWWLTGLAIRLLLGLAHWVAAAPGAVSAWPLMPTGAFAAIVLGGAWIALWRSDWRRWGVLPIAAGIAWAATTPPPDLLVSGDGRHVALRTADGELALLRDRTGDYMRDVMAANGGVAEPGLMSEGGGRCSPDLCVAEVRRGARMWRVLMTRSAYPVPWRELVAACRAADIVVSDRRLPRRCTPRWLRLDRVELARRGGVAVTFAGGWVTTVRDPADRHPWLVPPPVDQPGTMAASSRSMSTVAKAVYSSATP</sequence>
<dbReference type="GO" id="GO:0005886">
    <property type="term" value="C:plasma membrane"/>
    <property type="evidence" value="ECO:0007669"/>
    <property type="project" value="UniProtKB-SubCell"/>
</dbReference>
<evidence type="ECO:0000313" key="10">
    <source>
        <dbReference type="Proteomes" id="UP000199586"/>
    </source>
</evidence>
<feature type="transmembrane region" description="Helical" evidence="6">
    <location>
        <begin position="12"/>
        <end position="31"/>
    </location>
</feature>
<protein>
    <submittedName>
        <fullName evidence="9">Competence protein ComEC</fullName>
    </submittedName>
</protein>
<dbReference type="InterPro" id="IPR052159">
    <property type="entry name" value="Competence_DNA_uptake"/>
</dbReference>
<feature type="transmembrane region" description="Helical" evidence="6">
    <location>
        <begin position="290"/>
        <end position="308"/>
    </location>
</feature>
<feature type="transmembrane region" description="Helical" evidence="6">
    <location>
        <begin position="433"/>
        <end position="455"/>
    </location>
</feature>
<evidence type="ECO:0000259" key="8">
    <source>
        <dbReference type="Pfam" id="PF13567"/>
    </source>
</evidence>
<feature type="transmembrane region" description="Helical" evidence="6">
    <location>
        <begin position="399"/>
        <end position="421"/>
    </location>
</feature>
<evidence type="ECO:0000256" key="4">
    <source>
        <dbReference type="ARBA" id="ARBA00022989"/>
    </source>
</evidence>
<evidence type="ECO:0000256" key="3">
    <source>
        <dbReference type="ARBA" id="ARBA00022692"/>
    </source>
</evidence>
<feature type="transmembrane region" description="Helical" evidence="6">
    <location>
        <begin position="487"/>
        <end position="510"/>
    </location>
</feature>
<evidence type="ECO:0000256" key="6">
    <source>
        <dbReference type="SAM" id="Phobius"/>
    </source>
</evidence>
<keyword evidence="3 6" id="KW-0812">Transmembrane</keyword>
<gene>
    <name evidence="9" type="ORF">SAMN04488241_104280</name>
</gene>